<reference evidence="1" key="2">
    <citation type="submission" date="2021-09" db="EMBL/GenBank/DDBJ databases">
        <authorList>
            <person name="Jia N."/>
            <person name="Wang J."/>
            <person name="Shi W."/>
            <person name="Du L."/>
            <person name="Sun Y."/>
            <person name="Zhan W."/>
            <person name="Jiang J."/>
            <person name="Wang Q."/>
            <person name="Zhang B."/>
            <person name="Ji P."/>
            <person name="Sakyi L.B."/>
            <person name="Cui X."/>
            <person name="Yuan T."/>
            <person name="Jiang B."/>
            <person name="Yang W."/>
            <person name="Lam T.T.-Y."/>
            <person name="Chang Q."/>
            <person name="Ding S."/>
            <person name="Wang X."/>
            <person name="Zhu J."/>
            <person name="Ruan X."/>
            <person name="Zhao L."/>
            <person name="Wei J."/>
            <person name="Que T."/>
            <person name="Du C."/>
            <person name="Cheng J."/>
            <person name="Dai P."/>
            <person name="Han X."/>
            <person name="Huang E."/>
            <person name="Gao Y."/>
            <person name="Liu J."/>
            <person name="Shao H."/>
            <person name="Ye R."/>
            <person name="Li L."/>
            <person name="Wei W."/>
            <person name="Wang X."/>
            <person name="Wang C."/>
            <person name="Huo Q."/>
            <person name="Li W."/>
            <person name="Guo W."/>
            <person name="Chen H."/>
            <person name="Chen S."/>
            <person name="Zhou L."/>
            <person name="Zhou L."/>
            <person name="Ni X."/>
            <person name="Tian J."/>
            <person name="Zhou Y."/>
            <person name="Sheng Y."/>
            <person name="Liu T."/>
            <person name="Pan Y."/>
            <person name="Xia L."/>
            <person name="Li J."/>
            <person name="Zhao F."/>
            <person name="Cao W."/>
        </authorList>
    </citation>
    <scope>NUCLEOTIDE SEQUENCE</scope>
    <source>
        <strain evidence="1">Rsan-2018</strain>
        <tissue evidence="1">Larvae</tissue>
    </source>
</reference>
<sequence length="162" mass="18528">MAACLFCGKSDSPDRSLTTSQRRVCAPTGQTAYIALRRNKADTWQQYENDVRDRVKEKEEELLGSSLLFEARAGALRTLERQRTIDSEQRDVLCRVCECADETMEHIVVQCREIEPQCRGDNPLHSALGFEGDGGEMNRGAVERTKRRLERWRILALQRVAK</sequence>
<reference evidence="1" key="1">
    <citation type="journal article" date="2020" name="Cell">
        <title>Large-Scale Comparative Analyses of Tick Genomes Elucidate Their Genetic Diversity and Vector Capacities.</title>
        <authorList>
            <consortium name="Tick Genome and Microbiome Consortium (TIGMIC)"/>
            <person name="Jia N."/>
            <person name="Wang J."/>
            <person name="Shi W."/>
            <person name="Du L."/>
            <person name="Sun Y."/>
            <person name="Zhan W."/>
            <person name="Jiang J.F."/>
            <person name="Wang Q."/>
            <person name="Zhang B."/>
            <person name="Ji P."/>
            <person name="Bell-Sakyi L."/>
            <person name="Cui X.M."/>
            <person name="Yuan T.T."/>
            <person name="Jiang B.G."/>
            <person name="Yang W.F."/>
            <person name="Lam T.T."/>
            <person name="Chang Q.C."/>
            <person name="Ding S.J."/>
            <person name="Wang X.J."/>
            <person name="Zhu J.G."/>
            <person name="Ruan X.D."/>
            <person name="Zhao L."/>
            <person name="Wei J.T."/>
            <person name="Ye R.Z."/>
            <person name="Que T.C."/>
            <person name="Du C.H."/>
            <person name="Zhou Y.H."/>
            <person name="Cheng J.X."/>
            <person name="Dai P.F."/>
            <person name="Guo W.B."/>
            <person name="Han X.H."/>
            <person name="Huang E.J."/>
            <person name="Li L.F."/>
            <person name="Wei W."/>
            <person name="Gao Y.C."/>
            <person name="Liu J.Z."/>
            <person name="Shao H.Z."/>
            <person name="Wang X."/>
            <person name="Wang C.C."/>
            <person name="Yang T.C."/>
            <person name="Huo Q.B."/>
            <person name="Li W."/>
            <person name="Chen H.Y."/>
            <person name="Chen S.E."/>
            <person name="Zhou L.G."/>
            <person name="Ni X.B."/>
            <person name="Tian J.H."/>
            <person name="Sheng Y."/>
            <person name="Liu T."/>
            <person name="Pan Y.S."/>
            <person name="Xia L.Y."/>
            <person name="Li J."/>
            <person name="Zhao F."/>
            <person name="Cao W.C."/>
        </authorList>
    </citation>
    <scope>NUCLEOTIDE SEQUENCE</scope>
    <source>
        <strain evidence="1">Rsan-2018</strain>
    </source>
</reference>
<proteinExistence type="predicted"/>
<evidence type="ECO:0000313" key="1">
    <source>
        <dbReference type="EMBL" id="KAH7983626.1"/>
    </source>
</evidence>
<accession>A0A9D4TA16</accession>
<dbReference type="AlphaFoldDB" id="A0A9D4TA16"/>
<keyword evidence="2" id="KW-1185">Reference proteome</keyword>
<dbReference type="Proteomes" id="UP000821837">
    <property type="component" value="Chromosome 1"/>
</dbReference>
<evidence type="ECO:0000313" key="2">
    <source>
        <dbReference type="Proteomes" id="UP000821837"/>
    </source>
</evidence>
<evidence type="ECO:0008006" key="3">
    <source>
        <dbReference type="Google" id="ProtNLM"/>
    </source>
</evidence>
<organism evidence="1 2">
    <name type="scientific">Rhipicephalus sanguineus</name>
    <name type="common">Brown dog tick</name>
    <name type="synonym">Ixodes sanguineus</name>
    <dbReference type="NCBI Taxonomy" id="34632"/>
    <lineage>
        <taxon>Eukaryota</taxon>
        <taxon>Metazoa</taxon>
        <taxon>Ecdysozoa</taxon>
        <taxon>Arthropoda</taxon>
        <taxon>Chelicerata</taxon>
        <taxon>Arachnida</taxon>
        <taxon>Acari</taxon>
        <taxon>Parasitiformes</taxon>
        <taxon>Ixodida</taxon>
        <taxon>Ixodoidea</taxon>
        <taxon>Ixodidae</taxon>
        <taxon>Rhipicephalinae</taxon>
        <taxon>Rhipicephalus</taxon>
        <taxon>Rhipicephalus</taxon>
    </lineage>
</organism>
<gene>
    <name evidence="1" type="ORF">HPB52_013190</name>
</gene>
<dbReference type="EMBL" id="JABSTV010001245">
    <property type="protein sequence ID" value="KAH7983626.1"/>
    <property type="molecule type" value="Genomic_DNA"/>
</dbReference>
<name>A0A9D4TA16_RHISA</name>
<comment type="caution">
    <text evidence="1">The sequence shown here is derived from an EMBL/GenBank/DDBJ whole genome shotgun (WGS) entry which is preliminary data.</text>
</comment>
<protein>
    <recommendedName>
        <fullName evidence="3">Tick transposon</fullName>
    </recommendedName>
</protein>